<accession>A0ABN9T1K5</accession>
<evidence type="ECO:0000256" key="6">
    <source>
        <dbReference type="ARBA" id="ARBA00023049"/>
    </source>
</evidence>
<protein>
    <recommendedName>
        <fullName evidence="13">Insulin-degrading enzyme</fullName>
    </recommendedName>
</protein>
<evidence type="ECO:0000259" key="9">
    <source>
        <dbReference type="Pfam" id="PF16187"/>
    </source>
</evidence>
<keyword evidence="6" id="KW-0482">Metalloprotease</keyword>
<sequence length="928" mass="103569">MLFLGTEKYPKDGEYQKYLGEHGGSSNAFTLPEYTTYYFQVASAHLGGALDRFSQFFVAPTFDPSCVQREMNAVDSESTNYSTEDNWRFLQVLKKTASEKHPFYRFDVGNLKTLNKTTRDDLISWNQQFYQAGAMRLAIVGKDSLDDLEQLTVEQFGAVRKGTGETVDPKQSLPWPESRLGRIYSCVPLKESRSISVAWPLPPADEHLFRKPELYISHVLGHEGPGSLHDVLSERGWVDQLSAGPSQSFTDSQLFAVNVSLTPEGDANREEVLSLLFQYVELLKQTGPQEAIFRELVALQEIAFAHKEDSPTPDSLATSAAMALHKYPPHEVIRGPYAMDEWKPELIREYLSTLRVDNCLVFLASSTFKDEVQTDIGLADGWKLEEWYRAPFKEERIDEARRKLWETSPEEGSGLNMPEPNLFIPQDFTLRGAAHDAGSKLPMEATPPRPLQSSPLTRLWHKMDTTYKTPREYVLAQIHMLAYEAGPQVVCMMRLFCGIVYDDLNSFSYAASVAGLTYSVDFSDSLSLSVSGFNDKLPELLQVVLARMEEIIAVAALAEDAPGDVDSGRADEILQMLDIQRQLLLQDYSNFVVEEPWSVGSYYVSQIMLPGTWHLLDYIAVLEQPPSLRALADGVQKALSKVQIEILVHGNASAEEAGLAADAISGAFGSMGASLLPELPRRKVTKLPAGVTTIFEFDLAAENSAQENCCTQAIYQVGNGCEDFKRDACLAFACQVATTSAYQQLRTEEQLGYIVQAGWWSEAHVLGFSVLVQGTRLPPPEIDARIESWMSSFGRELAEMSDDDFSQIVQGMISERTQRCARLSQETSIHWAEIQPRRYQFDNLQRSVQALESMTRADVLEFFDQYLAAGSPQRRKLSMRVLGTSAGASRSEPDADGGKVLTSLEDFRSFRESSEVFLAPAPQEVPAA</sequence>
<dbReference type="PANTHER" id="PTHR43690:SF18">
    <property type="entry name" value="INSULIN-DEGRADING ENZYME-RELATED"/>
    <property type="match status" value="1"/>
</dbReference>
<evidence type="ECO:0000313" key="12">
    <source>
        <dbReference type="Proteomes" id="UP001189429"/>
    </source>
</evidence>
<feature type="domain" description="Coenzyme PQQ synthesis protein F-like C-terminal lobe" evidence="10">
    <location>
        <begin position="735"/>
        <end position="831"/>
    </location>
</feature>
<dbReference type="Pfam" id="PF16187">
    <property type="entry name" value="Peptidase_M16_M"/>
    <property type="match status" value="1"/>
</dbReference>
<keyword evidence="12" id="KW-1185">Reference proteome</keyword>
<feature type="domain" description="Peptidase M16 N-terminal" evidence="7">
    <location>
        <begin position="1"/>
        <end position="99"/>
    </location>
</feature>
<evidence type="ECO:0000256" key="2">
    <source>
        <dbReference type="ARBA" id="ARBA00022670"/>
    </source>
</evidence>
<proteinExistence type="inferred from homology"/>
<comment type="caution">
    <text evidence="11">The sequence shown here is derived from an EMBL/GenBank/DDBJ whole genome shotgun (WGS) entry which is preliminary data.</text>
</comment>
<evidence type="ECO:0000256" key="1">
    <source>
        <dbReference type="ARBA" id="ARBA00007261"/>
    </source>
</evidence>
<dbReference type="EMBL" id="CAUYUJ010014237">
    <property type="protein sequence ID" value="CAK0838630.1"/>
    <property type="molecule type" value="Genomic_DNA"/>
</dbReference>
<dbReference type="InterPro" id="IPR007863">
    <property type="entry name" value="Peptidase_M16_C"/>
</dbReference>
<evidence type="ECO:0000256" key="4">
    <source>
        <dbReference type="ARBA" id="ARBA00022801"/>
    </source>
</evidence>
<dbReference type="InterPro" id="IPR011249">
    <property type="entry name" value="Metalloenz_LuxS/M16"/>
</dbReference>
<evidence type="ECO:0000259" key="7">
    <source>
        <dbReference type="Pfam" id="PF00675"/>
    </source>
</evidence>
<dbReference type="PANTHER" id="PTHR43690">
    <property type="entry name" value="NARDILYSIN"/>
    <property type="match status" value="1"/>
</dbReference>
<feature type="domain" description="Peptidase M16 middle/third" evidence="9">
    <location>
        <begin position="308"/>
        <end position="619"/>
    </location>
</feature>
<dbReference type="Pfam" id="PF05193">
    <property type="entry name" value="Peptidase_M16_C"/>
    <property type="match status" value="1"/>
</dbReference>
<reference evidence="11" key="1">
    <citation type="submission" date="2023-10" db="EMBL/GenBank/DDBJ databases">
        <authorList>
            <person name="Chen Y."/>
            <person name="Shah S."/>
            <person name="Dougan E. K."/>
            <person name="Thang M."/>
            <person name="Chan C."/>
        </authorList>
    </citation>
    <scope>NUCLEOTIDE SEQUENCE [LARGE SCALE GENOMIC DNA]</scope>
</reference>
<evidence type="ECO:0000313" key="11">
    <source>
        <dbReference type="EMBL" id="CAK0838630.1"/>
    </source>
</evidence>
<dbReference type="Proteomes" id="UP001189429">
    <property type="component" value="Unassembled WGS sequence"/>
</dbReference>
<keyword evidence="2" id="KW-0645">Protease</keyword>
<dbReference type="Gene3D" id="3.30.830.10">
    <property type="entry name" value="Metalloenzyme, LuxS/M16 peptidase-like"/>
    <property type="match status" value="4"/>
</dbReference>
<feature type="domain" description="Peptidase M16 C-terminal" evidence="8">
    <location>
        <begin position="118"/>
        <end position="297"/>
    </location>
</feature>
<evidence type="ECO:0000259" key="8">
    <source>
        <dbReference type="Pfam" id="PF05193"/>
    </source>
</evidence>
<evidence type="ECO:0000256" key="3">
    <source>
        <dbReference type="ARBA" id="ARBA00022723"/>
    </source>
</evidence>
<dbReference type="SUPFAM" id="SSF63411">
    <property type="entry name" value="LuxS/MPP-like metallohydrolase"/>
    <property type="match status" value="4"/>
</dbReference>
<keyword evidence="5" id="KW-0862">Zinc</keyword>
<dbReference type="InterPro" id="IPR011765">
    <property type="entry name" value="Pept_M16_N"/>
</dbReference>
<gene>
    <name evidence="11" type="ORF">PCOR1329_LOCUS34533</name>
</gene>
<comment type="similarity">
    <text evidence="1">Belongs to the peptidase M16 family.</text>
</comment>
<evidence type="ECO:0000259" key="10">
    <source>
        <dbReference type="Pfam" id="PF22456"/>
    </source>
</evidence>
<dbReference type="InterPro" id="IPR050626">
    <property type="entry name" value="Peptidase_M16"/>
</dbReference>
<dbReference type="InterPro" id="IPR054734">
    <property type="entry name" value="PqqF-like_C_4"/>
</dbReference>
<dbReference type="Pfam" id="PF22456">
    <property type="entry name" value="PqqF-like_C_4"/>
    <property type="match status" value="1"/>
</dbReference>
<keyword evidence="3" id="KW-0479">Metal-binding</keyword>
<evidence type="ECO:0008006" key="13">
    <source>
        <dbReference type="Google" id="ProtNLM"/>
    </source>
</evidence>
<keyword evidence="4" id="KW-0378">Hydrolase</keyword>
<dbReference type="Pfam" id="PF00675">
    <property type="entry name" value="Peptidase_M16"/>
    <property type="match status" value="1"/>
</dbReference>
<evidence type="ECO:0000256" key="5">
    <source>
        <dbReference type="ARBA" id="ARBA00022833"/>
    </source>
</evidence>
<dbReference type="InterPro" id="IPR032632">
    <property type="entry name" value="Peptidase_M16_M"/>
</dbReference>
<name>A0ABN9T1K5_9DINO</name>
<organism evidence="11 12">
    <name type="scientific">Prorocentrum cordatum</name>
    <dbReference type="NCBI Taxonomy" id="2364126"/>
    <lineage>
        <taxon>Eukaryota</taxon>
        <taxon>Sar</taxon>
        <taxon>Alveolata</taxon>
        <taxon>Dinophyceae</taxon>
        <taxon>Prorocentrales</taxon>
        <taxon>Prorocentraceae</taxon>
        <taxon>Prorocentrum</taxon>
    </lineage>
</organism>